<feature type="transmembrane region" description="Helical" evidence="1">
    <location>
        <begin position="192"/>
        <end position="209"/>
    </location>
</feature>
<name>A0A2T0XKW4_9BURK</name>
<feature type="transmembrane region" description="Helical" evidence="1">
    <location>
        <begin position="409"/>
        <end position="432"/>
    </location>
</feature>
<evidence type="ECO:0000313" key="3">
    <source>
        <dbReference type="Proteomes" id="UP000238308"/>
    </source>
</evidence>
<feature type="transmembrane region" description="Helical" evidence="1">
    <location>
        <begin position="489"/>
        <end position="512"/>
    </location>
</feature>
<dbReference type="Proteomes" id="UP000238308">
    <property type="component" value="Unassembled WGS sequence"/>
</dbReference>
<keyword evidence="1" id="KW-0812">Transmembrane</keyword>
<keyword evidence="1" id="KW-0472">Membrane</keyword>
<feature type="transmembrane region" description="Helical" evidence="1">
    <location>
        <begin position="315"/>
        <end position="334"/>
    </location>
</feature>
<protein>
    <submittedName>
        <fullName evidence="2">Uncharacterized protein</fullName>
    </submittedName>
</protein>
<keyword evidence="1" id="KW-1133">Transmembrane helix</keyword>
<keyword evidence="3" id="KW-1185">Reference proteome</keyword>
<dbReference type="RefSeq" id="WP_106226875.1">
    <property type="nucleotide sequence ID" value="NZ_PVTV01000011.1"/>
</dbReference>
<dbReference type="AlphaFoldDB" id="A0A2T0XKW4"/>
<reference evidence="2 3" key="1">
    <citation type="submission" date="2018-03" db="EMBL/GenBank/DDBJ databases">
        <title>Genomic Encyclopedia of Type Strains, Phase III (KMG-III): the genomes of soil and plant-associated and newly described type strains.</title>
        <authorList>
            <person name="Whitman W."/>
        </authorList>
    </citation>
    <scope>NUCLEOTIDE SEQUENCE [LARGE SCALE GENOMIC DNA]</scope>
    <source>
        <strain evidence="2 3">MWH-P2sevCIIIb</strain>
    </source>
</reference>
<feature type="transmembrane region" description="Helical" evidence="1">
    <location>
        <begin position="68"/>
        <end position="87"/>
    </location>
</feature>
<evidence type="ECO:0000313" key="2">
    <source>
        <dbReference type="EMBL" id="PRY99598.1"/>
    </source>
</evidence>
<gene>
    <name evidence="2" type="ORF">BCM14_1050</name>
</gene>
<feature type="transmembrane region" description="Helical" evidence="1">
    <location>
        <begin position="166"/>
        <end position="186"/>
    </location>
</feature>
<sequence length="514" mass="53248">MNTVAIGSAHWVYAFGVGAIVVTMLLRANVVVPAVLATALVVFAATGSAISAVSGVFMASFIAAKELFNIFLVIALMTALLNALKILKSDIRMVEPFRAVMKNGHSAFVILAFVTYLISLFFWPTPAVPLVAAVLLPAAIAAGLPPLVSAAVIAIAGQGMALSSDYIIGVAPGISAKAAGSGVSAALVGDRALVLSFVVGGIALLLLYAKQRQVFLKPSSTLLQAWQAVAESSVDQPPEKKGTFDKAEMARAVSYEQPFATDADIKNILKIRDQRLVFWSKSFAVLTPFCFLIVIAVMILPKYVKGMPDLKGGDAASLIGGAAALLMIFATWAASGSRHFFEDSANHITDGFVFAFKAMGSVLPIAGFFFVGAGDTAGPILGLASSVKAPHLLFELIQSAQHLIPQNDMLVSLGILLVGMITGIDGSGFAGLPLTGSLSGALAPVAHMNPATLAAVGQMGAVWTGGGTLVAWSSLIAVAGFARVHVMELVRVLVVPVITGLVVAALVAPLIWTQ</sequence>
<proteinExistence type="predicted"/>
<feature type="transmembrane region" description="Helical" evidence="1">
    <location>
        <begin position="130"/>
        <end position="154"/>
    </location>
</feature>
<feature type="transmembrane region" description="Helical" evidence="1">
    <location>
        <begin position="461"/>
        <end position="482"/>
    </location>
</feature>
<feature type="transmembrane region" description="Helical" evidence="1">
    <location>
        <begin position="107"/>
        <end position="124"/>
    </location>
</feature>
<dbReference type="OrthoDB" id="8641791at2"/>
<comment type="caution">
    <text evidence="2">The sequence shown here is derived from an EMBL/GenBank/DDBJ whole genome shotgun (WGS) entry which is preliminary data.</text>
</comment>
<evidence type="ECO:0000256" key="1">
    <source>
        <dbReference type="SAM" id="Phobius"/>
    </source>
</evidence>
<organism evidence="2 3">
    <name type="scientific">Jezberella montanilacus</name>
    <dbReference type="NCBI Taxonomy" id="323426"/>
    <lineage>
        <taxon>Bacteria</taxon>
        <taxon>Pseudomonadati</taxon>
        <taxon>Pseudomonadota</taxon>
        <taxon>Betaproteobacteria</taxon>
        <taxon>Burkholderiales</taxon>
        <taxon>Alcaligenaceae</taxon>
        <taxon>Jezberella</taxon>
    </lineage>
</organism>
<feature type="transmembrane region" description="Helical" evidence="1">
    <location>
        <begin position="12"/>
        <end position="32"/>
    </location>
</feature>
<accession>A0A2T0XKW4</accession>
<feature type="transmembrane region" description="Helical" evidence="1">
    <location>
        <begin position="39"/>
        <end position="62"/>
    </location>
</feature>
<dbReference type="EMBL" id="PVTV01000011">
    <property type="protein sequence ID" value="PRY99598.1"/>
    <property type="molecule type" value="Genomic_DNA"/>
</dbReference>
<feature type="transmembrane region" description="Helical" evidence="1">
    <location>
        <begin position="276"/>
        <end position="300"/>
    </location>
</feature>